<feature type="compositionally biased region" description="Basic residues" evidence="3">
    <location>
        <begin position="495"/>
        <end position="515"/>
    </location>
</feature>
<keyword evidence="7" id="KW-1185">Reference proteome</keyword>
<dbReference type="InterPro" id="IPR028941">
    <property type="entry name" value="WHIM2_dom"/>
</dbReference>
<keyword evidence="2" id="KW-0539">Nucleus</keyword>
<reference evidence="6" key="2">
    <citation type="submission" date="2021-11" db="EMBL/GenBank/DDBJ databases">
        <authorList>
            <consortium name="Genoscope - CEA"/>
            <person name="William W."/>
        </authorList>
    </citation>
    <scope>NUCLEOTIDE SEQUENCE</scope>
</reference>
<evidence type="ECO:0000313" key="7">
    <source>
        <dbReference type="Proteomes" id="UP000789595"/>
    </source>
</evidence>
<feature type="compositionally biased region" description="Low complexity" evidence="3">
    <location>
        <begin position="23"/>
        <end position="32"/>
    </location>
</feature>
<dbReference type="GO" id="GO:0000781">
    <property type="term" value="C:chromosome, telomeric region"/>
    <property type="evidence" value="ECO:0007669"/>
    <property type="project" value="GOC"/>
</dbReference>
<feature type="region of interest" description="Disordered" evidence="3">
    <location>
        <begin position="1"/>
        <end position="111"/>
    </location>
</feature>
<feature type="domain" description="DDT" evidence="4">
    <location>
        <begin position="154"/>
        <end position="214"/>
    </location>
</feature>
<reference evidence="5" key="1">
    <citation type="submission" date="2021-01" db="EMBL/GenBank/DDBJ databases">
        <authorList>
            <person name="Corre E."/>
            <person name="Pelletier E."/>
            <person name="Niang G."/>
            <person name="Scheremetjew M."/>
            <person name="Finn R."/>
            <person name="Kale V."/>
            <person name="Holt S."/>
            <person name="Cochrane G."/>
            <person name="Meng A."/>
            <person name="Brown T."/>
            <person name="Cohen L."/>
        </authorList>
    </citation>
    <scope>NUCLEOTIDE SEQUENCE</scope>
    <source>
        <strain evidence="5">CCMP1756</strain>
    </source>
</reference>
<name>A0A7S4E8T5_9STRA</name>
<sequence>MDHGPIGDENEDPMDVDAPPSPTAAEPSPDATRPSPMDDDDSDDNDITLDQMREKARIRREASPEALREADQASRMERLKKQRERDARDLERKATELPIAKREKDEAKQKLKELTRQKSALENELRKAREGGVSRSLLPSLDLPEPRGRLPIAEELMAPALLAWDCAQTFNDKLSLCRYSFDDYAHAVSGPENSVLLIETVRGMLRMVLKEGLVGLDEEDAADEAAAEAAEAKAEEEEQEDAAEEEDSYEEEEEEEEDEEEAEPEPVYQGRKRKKVDRLGHSATPPAKKRPPRSARRRRSIAQADTVTPSNWESMLRRSLRSCVHVAAGKRDAWFSSAAGAHQARRSMKETPFCSLPSDQKVSAMAVLALAVYRTQACRKALVARKSAEESWAKEEKKKQKQARKDADSAKAQLKKEALEKIKKERAERAKLLGDKAPIKAADIKEKEITAKMNAMSKERALGGRKVLAGPPDDEPISDDEEELDTEEDGLKTSERKKRQATNQAIRRRNKNRVSRRYEREKRDKYRESAFRDLRAALQSGDIKLLKNALKSADRADLMGDEGGPDDEPWCITPVADALRKLASANPAHTMCTYEMRQTRDEVGGRTNTGVRREPLGIDRTGTRYYDFDEKDEDHGLCRVFAQTLVEAPPPKKVPPTPGGVTESVSELPQQLRETSEWKCYASKQEVKALYRALDDAFEEERDLKNALADRYHADRPDEGDNGWLKEGNEALGCIIAKKYGRQFKQGVVTGFVPEGFEEQDGDVQQMDLWHVEIDDGDSEDFEAHELEAGRDTHNRSFRRYTNMAQGDKMHDYRECRNEVYNQFGGTGRRDLEQAGYSAAQLDDLLD</sequence>
<evidence type="ECO:0000256" key="3">
    <source>
        <dbReference type="SAM" id="MobiDB-lite"/>
    </source>
</evidence>
<feature type="compositionally biased region" description="Acidic residues" evidence="3">
    <location>
        <begin position="472"/>
        <end position="488"/>
    </location>
</feature>
<dbReference type="PROSITE" id="PS50827">
    <property type="entry name" value="DDT"/>
    <property type="match status" value="1"/>
</dbReference>
<evidence type="ECO:0000256" key="1">
    <source>
        <dbReference type="ARBA" id="ARBA00004123"/>
    </source>
</evidence>
<proteinExistence type="predicted"/>
<gene>
    <name evidence="5" type="ORF">PCAL00307_LOCUS12220</name>
    <name evidence="6" type="ORF">PECAL_1P27460</name>
</gene>
<feature type="region of interest" description="Disordered" evidence="3">
    <location>
        <begin position="221"/>
        <end position="306"/>
    </location>
</feature>
<dbReference type="Proteomes" id="UP000789595">
    <property type="component" value="Unassembled WGS sequence"/>
</dbReference>
<feature type="region of interest" description="Disordered" evidence="3">
    <location>
        <begin position="462"/>
        <end position="526"/>
    </location>
</feature>
<dbReference type="OrthoDB" id="10686039at2759"/>
<feature type="region of interest" description="Disordered" evidence="3">
    <location>
        <begin position="388"/>
        <end position="412"/>
    </location>
</feature>
<feature type="compositionally biased region" description="Basic and acidic residues" evidence="3">
    <location>
        <begin position="516"/>
        <end position="526"/>
    </location>
</feature>
<dbReference type="EMBL" id="CAKKNE010000001">
    <property type="protein sequence ID" value="CAH0366264.1"/>
    <property type="molecule type" value="Genomic_DNA"/>
</dbReference>
<evidence type="ECO:0000256" key="2">
    <source>
        <dbReference type="ARBA" id="ARBA00023242"/>
    </source>
</evidence>
<dbReference type="EMBL" id="HBIW01014212">
    <property type="protein sequence ID" value="CAE0696784.1"/>
    <property type="molecule type" value="Transcribed_RNA"/>
</dbReference>
<organism evidence="5">
    <name type="scientific">Pelagomonas calceolata</name>
    <dbReference type="NCBI Taxonomy" id="35677"/>
    <lineage>
        <taxon>Eukaryota</taxon>
        <taxon>Sar</taxon>
        <taxon>Stramenopiles</taxon>
        <taxon>Ochrophyta</taxon>
        <taxon>Pelagophyceae</taxon>
        <taxon>Pelagomonadales</taxon>
        <taxon>Pelagomonadaceae</taxon>
        <taxon>Pelagomonas</taxon>
    </lineage>
</organism>
<feature type="compositionally biased region" description="Basic residues" evidence="3">
    <location>
        <begin position="287"/>
        <end position="300"/>
    </location>
</feature>
<evidence type="ECO:0000313" key="6">
    <source>
        <dbReference type="EMBL" id="CAH0366264.1"/>
    </source>
</evidence>
<dbReference type="AlphaFoldDB" id="A0A7S4E8T5"/>
<dbReference type="InterPro" id="IPR018501">
    <property type="entry name" value="DDT_dom"/>
</dbReference>
<dbReference type="GO" id="GO:0005634">
    <property type="term" value="C:nucleus"/>
    <property type="evidence" value="ECO:0007669"/>
    <property type="project" value="UniProtKB-SubCell"/>
</dbReference>
<dbReference type="GO" id="GO:0031509">
    <property type="term" value="P:subtelomeric heterochromatin formation"/>
    <property type="evidence" value="ECO:0007669"/>
    <property type="project" value="TreeGrafter"/>
</dbReference>
<evidence type="ECO:0000259" key="4">
    <source>
        <dbReference type="PROSITE" id="PS50827"/>
    </source>
</evidence>
<accession>A0A7S4E8T5</accession>
<dbReference type="PANTHER" id="PTHR32075">
    <property type="entry name" value="ISWI CHROMATIN-REMODELING COMPLEX SUBUNIT YPL216W-RELATED"/>
    <property type="match status" value="1"/>
</dbReference>
<comment type="subcellular location">
    <subcellularLocation>
        <location evidence="1">Nucleus</location>
    </subcellularLocation>
</comment>
<dbReference type="PANTHER" id="PTHR32075:SF6">
    <property type="entry name" value="ISWI CHROMATIN-REMODELING COMPLEX SUBUNIT YPL216W-RELATED"/>
    <property type="match status" value="1"/>
</dbReference>
<protein>
    <recommendedName>
        <fullName evidence="4">DDT domain-containing protein</fullName>
    </recommendedName>
</protein>
<feature type="compositionally biased region" description="Basic and acidic residues" evidence="3">
    <location>
        <begin position="51"/>
        <end position="111"/>
    </location>
</feature>
<dbReference type="Pfam" id="PF15613">
    <property type="entry name" value="WSD"/>
    <property type="match status" value="1"/>
</dbReference>
<feature type="compositionally biased region" description="Acidic residues" evidence="3">
    <location>
        <begin position="234"/>
        <end position="264"/>
    </location>
</feature>
<evidence type="ECO:0000313" key="5">
    <source>
        <dbReference type="EMBL" id="CAE0696784.1"/>
    </source>
</evidence>
<feature type="compositionally biased region" description="Acidic residues" evidence="3">
    <location>
        <begin position="37"/>
        <end position="47"/>
    </location>
</feature>